<feature type="domain" description="C2" evidence="2">
    <location>
        <begin position="123"/>
        <end position="245"/>
    </location>
</feature>
<gene>
    <name evidence="3" type="ORF">EZS28_026459</name>
</gene>
<feature type="non-terminal residue" evidence="3">
    <location>
        <position position="1"/>
    </location>
</feature>
<protein>
    <recommendedName>
        <fullName evidence="2">C2 domain-containing protein</fullName>
    </recommendedName>
</protein>
<feature type="region of interest" description="Disordered" evidence="1">
    <location>
        <begin position="622"/>
        <end position="643"/>
    </location>
</feature>
<dbReference type="Gene3D" id="2.60.40.150">
    <property type="entry name" value="C2 domain"/>
    <property type="match status" value="5"/>
</dbReference>
<dbReference type="GO" id="GO:0008289">
    <property type="term" value="F:lipid binding"/>
    <property type="evidence" value="ECO:0007669"/>
    <property type="project" value="InterPro"/>
</dbReference>
<dbReference type="CDD" id="cd00030">
    <property type="entry name" value="C2"/>
    <property type="match status" value="3"/>
</dbReference>
<dbReference type="AlphaFoldDB" id="A0A5J4V647"/>
<feature type="region of interest" description="Disordered" evidence="1">
    <location>
        <begin position="81"/>
        <end position="103"/>
    </location>
</feature>
<evidence type="ECO:0000256" key="1">
    <source>
        <dbReference type="SAM" id="MobiDB-lite"/>
    </source>
</evidence>
<dbReference type="OrthoDB" id="270970at2759"/>
<evidence type="ECO:0000313" key="3">
    <source>
        <dbReference type="EMBL" id="KAA6378013.1"/>
    </source>
</evidence>
<dbReference type="PANTHER" id="PTHR10774">
    <property type="entry name" value="EXTENDED SYNAPTOTAGMIN-RELATED"/>
    <property type="match status" value="1"/>
</dbReference>
<sequence length="759" mass="89720">KADVQVWDYDTLGKNDLIGSVVVDIIPSFNKQIKVELFLQSKKEQPEDHNQSLTNLLQQTQNQKLGKIMFNMIYLSEQEYNKRKEEEQNRKKREEEEKQRKQEELIKKKEADLKKKQELEQKRLEEEQQKQAAEDAKYVKGIVNISNIAVRDLIYSEPGYKADPFVVFKSADQKKQTTIAKETMNYEYKDEYIDLIYDPTKTKEKREVEIEVWDCDITGSNNLIGTASVDIIPSFNKLKKFELFLQPKKSKKDQRKSSKTILTVNQDPQIGKVTFKMIYQDDATWVKQFKEAQQKKKDELINMKKQRIEFFRKKSAEKRNYPKGVVKFSKIAIRNIKKFDITKRTDPYVVLKMGNLKKQTSIARNKTDYDYQKEEYDLVYDPNKMQGETEAEIQVWKYDRFGKNDMIGAARIDIYDSLGKETKIELFLQHKKAKEDGDENEDEDDQMIQVQQIEEDQKEQENEDQESKYVKGVVQISDISVRDLPQMDLIGKTDPYVVFRMGIQEKQTSVAKETLNYDYKDEEFDMLYDKTLMQGKKEVEVEVWDYDSLSKNDLIGIVSFDILPSFNNQIQVELFLQQYNQKANTSTAQTVQNQNTDQKLGKIIFRILYVEEQEWIKFNNEQKQRQKKEKEETQKQMKQESIKKKEEEINLKEERKKKKREENAKYVKGIIKFSKIAVYDLPKMDIKDQADPYVLIRMGEESEQTSIARNSQSHEYLNEEFMIDYDPVKTQVQKEVDVEVWDYDKTGFDDLIGAVSVDV</sequence>
<dbReference type="InterPro" id="IPR000008">
    <property type="entry name" value="C2_dom"/>
</dbReference>
<dbReference type="SUPFAM" id="SSF49562">
    <property type="entry name" value="C2 domain (Calcium/lipid-binding domain, CaLB)"/>
    <property type="match status" value="4"/>
</dbReference>
<proteinExistence type="predicted"/>
<dbReference type="Pfam" id="PF00168">
    <property type="entry name" value="C2"/>
    <property type="match status" value="5"/>
</dbReference>
<dbReference type="SMART" id="SM00239">
    <property type="entry name" value="C2"/>
    <property type="match status" value="4"/>
</dbReference>
<accession>A0A5J4V647</accession>
<feature type="domain" description="C2" evidence="2">
    <location>
        <begin position="454"/>
        <end position="576"/>
    </location>
</feature>
<dbReference type="InterPro" id="IPR045050">
    <property type="entry name" value="Synaptotagmin_plant"/>
</dbReference>
<dbReference type="PANTHER" id="PTHR10774:SF190">
    <property type="entry name" value="C2 CALCIUM_LIPID-BINDING ENDONUCLEASE_EXONUCLEASE_PHOSPHATASE-RELATED"/>
    <property type="match status" value="1"/>
</dbReference>
<organism evidence="3 4">
    <name type="scientific">Streblomastix strix</name>
    <dbReference type="NCBI Taxonomy" id="222440"/>
    <lineage>
        <taxon>Eukaryota</taxon>
        <taxon>Metamonada</taxon>
        <taxon>Preaxostyla</taxon>
        <taxon>Oxymonadida</taxon>
        <taxon>Streblomastigidae</taxon>
        <taxon>Streblomastix</taxon>
    </lineage>
</organism>
<feature type="domain" description="C2" evidence="2">
    <location>
        <begin position="307"/>
        <end position="428"/>
    </location>
</feature>
<name>A0A5J4V647_9EUKA</name>
<dbReference type="InterPro" id="IPR035892">
    <property type="entry name" value="C2_domain_sf"/>
</dbReference>
<evidence type="ECO:0000259" key="2">
    <source>
        <dbReference type="PROSITE" id="PS50004"/>
    </source>
</evidence>
<reference evidence="3 4" key="1">
    <citation type="submission" date="2019-03" db="EMBL/GenBank/DDBJ databases">
        <title>Single cell metagenomics reveals metabolic interactions within the superorganism composed of flagellate Streblomastix strix and complex community of Bacteroidetes bacteria on its surface.</title>
        <authorList>
            <person name="Treitli S.C."/>
            <person name="Kolisko M."/>
            <person name="Husnik F."/>
            <person name="Keeling P."/>
            <person name="Hampl V."/>
        </authorList>
    </citation>
    <scope>NUCLEOTIDE SEQUENCE [LARGE SCALE GENOMIC DNA]</scope>
    <source>
        <strain evidence="3">ST1C</strain>
    </source>
</reference>
<dbReference type="Proteomes" id="UP000324800">
    <property type="component" value="Unassembled WGS sequence"/>
</dbReference>
<comment type="caution">
    <text evidence="3">The sequence shown here is derived from an EMBL/GenBank/DDBJ whole genome shotgun (WGS) entry which is preliminary data.</text>
</comment>
<dbReference type="EMBL" id="SNRW01009429">
    <property type="protein sequence ID" value="KAA6378013.1"/>
    <property type="molecule type" value="Genomic_DNA"/>
</dbReference>
<dbReference type="GO" id="GO:0005783">
    <property type="term" value="C:endoplasmic reticulum"/>
    <property type="evidence" value="ECO:0007669"/>
    <property type="project" value="TreeGrafter"/>
</dbReference>
<dbReference type="PROSITE" id="PS50004">
    <property type="entry name" value="C2"/>
    <property type="match status" value="4"/>
</dbReference>
<feature type="domain" description="C2" evidence="2">
    <location>
        <begin position="652"/>
        <end position="759"/>
    </location>
</feature>
<evidence type="ECO:0000313" key="4">
    <source>
        <dbReference type="Proteomes" id="UP000324800"/>
    </source>
</evidence>